<evidence type="ECO:0000313" key="2">
    <source>
        <dbReference type="Proteomes" id="UP000768646"/>
    </source>
</evidence>
<evidence type="ECO:0000313" key="1">
    <source>
        <dbReference type="EMBL" id="KAG4305461.1"/>
    </source>
</evidence>
<organism evidence="1 2">
    <name type="scientific">Pneumocystis oryctolagi</name>
    <dbReference type="NCBI Taxonomy" id="42067"/>
    <lineage>
        <taxon>Eukaryota</taxon>
        <taxon>Fungi</taxon>
        <taxon>Dikarya</taxon>
        <taxon>Ascomycota</taxon>
        <taxon>Taphrinomycotina</taxon>
        <taxon>Pneumocystomycetes</taxon>
        <taxon>Pneumocystaceae</taxon>
        <taxon>Pneumocystis</taxon>
    </lineage>
</organism>
<dbReference type="Proteomes" id="UP000768646">
    <property type="component" value="Unassembled WGS sequence"/>
</dbReference>
<accession>A0ACB7CCI5</accession>
<comment type="caution">
    <text evidence="1">The sequence shown here is derived from an EMBL/GenBank/DDBJ whole genome shotgun (WGS) entry which is preliminary data.</text>
</comment>
<keyword evidence="2" id="KW-1185">Reference proteome</keyword>
<gene>
    <name evidence="1" type="ORF">PORY_001017</name>
</gene>
<reference evidence="1 2" key="1">
    <citation type="journal article" date="2021" name="Commun. Biol.">
        <title>Genomic insights into the host specific adaptation of the Pneumocystis genus.</title>
        <authorList>
            <person name="Cisse O.H."/>
            <person name="Ma L."/>
            <person name="Dekker J.P."/>
            <person name="Khil P.P."/>
            <person name="Youn J.-H."/>
            <person name="Brenchley J.M."/>
            <person name="Blair R."/>
            <person name="Pahar B."/>
            <person name="Chabe M."/>
            <person name="Van Rompay K.K.A."/>
            <person name="Keesler R."/>
            <person name="Sukura A."/>
            <person name="Hirsch V."/>
            <person name="Kutty G."/>
            <person name="Liu Y."/>
            <person name="Peng L."/>
            <person name="Chen J."/>
            <person name="Song J."/>
            <person name="Weissenbacher-Lang C."/>
            <person name="Xu J."/>
            <person name="Upham N.S."/>
            <person name="Stajich J.E."/>
            <person name="Cuomo C.A."/>
            <person name="Cushion M.T."/>
            <person name="Kovacs J.A."/>
        </authorList>
    </citation>
    <scope>NUCLEOTIDE SEQUENCE [LARGE SCALE GENOMIC DNA]</scope>
    <source>
        <strain evidence="1 2">RABM</strain>
    </source>
</reference>
<proteinExistence type="predicted"/>
<name>A0ACB7CCI5_9ASCO</name>
<dbReference type="EMBL" id="JABTEG010000003">
    <property type="protein sequence ID" value="KAG4305461.1"/>
    <property type="molecule type" value="Genomic_DNA"/>
</dbReference>
<protein>
    <submittedName>
        <fullName evidence="1">Uncharacterized protein</fullName>
    </submittedName>
</protein>
<sequence length="474" mass="54652">MKEDYKLQKEAFVTGHTGQPFREIFMIGVLIVVTRLLSACFQSRYPSQSYRIFHFFIDYGFYYIIPLLFVTIFASHLEWLALGLLVSVFILKLCKKPYKTDKQAEYSKKKLSKGSLKNIGYIENTELKSYVTVFRASIMLITCLSILAVDFKIFPRKFAKVETWGISLMDFGVGFFVFSSGIVAIRSIKNNYSDKTTSFIRRIFVSLKQSYMFFIVGFIRILITKISDYPEHITEYGVHWNFFFTLGFLSLSLVFIEFLRRYLKSYLIIIILLSIYNESLIRSSRILAYILDAPRTNLISANKEGIFSLTVGINTGEDIFYGSLSLKTKKSKTINNQYKIILKTFLLAVFYFSIYCYLTFYKQRPASRRLTNLPYVSIVSAGSCSILACHMLTEILFFKFSAKYIDTVPLLLHYVNKNGLIVFLIANVITGLVNSSINTLEINNAIGFLIMTIYGIIICGVSFIIDIKKWIFKF</sequence>